<dbReference type="Gene3D" id="1.10.287.130">
    <property type="match status" value="1"/>
</dbReference>
<feature type="domain" description="Histidine kinase" evidence="11">
    <location>
        <begin position="391"/>
        <end position="600"/>
    </location>
</feature>
<keyword evidence="4" id="KW-0808">Transferase</keyword>
<keyword evidence="9" id="KW-0175">Coiled coil</keyword>
<dbReference type="PANTHER" id="PTHR43065:SF10">
    <property type="entry name" value="PEROXIDE STRESS-ACTIVATED HISTIDINE KINASE MAK3"/>
    <property type="match status" value="1"/>
</dbReference>
<proteinExistence type="predicted"/>
<comment type="caution">
    <text evidence="13">The sequence shown here is derived from an EMBL/GenBank/DDBJ whole genome shotgun (WGS) entry which is preliminary data.</text>
</comment>
<keyword evidence="10" id="KW-0812">Transmembrane</keyword>
<evidence type="ECO:0000256" key="10">
    <source>
        <dbReference type="SAM" id="Phobius"/>
    </source>
</evidence>
<evidence type="ECO:0000259" key="12">
    <source>
        <dbReference type="PROSITE" id="PS50885"/>
    </source>
</evidence>
<keyword evidence="8" id="KW-0902">Two-component regulatory system</keyword>
<dbReference type="CDD" id="cd00082">
    <property type="entry name" value="HisKA"/>
    <property type="match status" value="1"/>
</dbReference>
<dbReference type="SUPFAM" id="SSF47384">
    <property type="entry name" value="Homodimeric domain of signal transducing histidine kinase"/>
    <property type="match status" value="1"/>
</dbReference>
<evidence type="ECO:0000256" key="9">
    <source>
        <dbReference type="SAM" id="Coils"/>
    </source>
</evidence>
<evidence type="ECO:0000259" key="11">
    <source>
        <dbReference type="PROSITE" id="PS50109"/>
    </source>
</evidence>
<dbReference type="PRINTS" id="PR00344">
    <property type="entry name" value="BCTRLSENSOR"/>
</dbReference>
<dbReference type="InterPro" id="IPR036890">
    <property type="entry name" value="HATPase_C_sf"/>
</dbReference>
<dbReference type="Gene3D" id="3.30.565.10">
    <property type="entry name" value="Histidine kinase-like ATPase, C-terminal domain"/>
    <property type="match status" value="1"/>
</dbReference>
<dbReference type="PROSITE" id="PS50109">
    <property type="entry name" value="HIS_KIN"/>
    <property type="match status" value="1"/>
</dbReference>
<accession>A0A3S3RDW7</accession>
<sequence>MKQNPRKMIEMRMRVKISLALAAIAVVAFLVIVAAVNVFVLPAFERAESEEVGEGLTRALNVINISISQIESSTKDWAYWDDTYQFLQGNFAGYPESNVVPGSFESLKVNVMLFLDPDGGLVLGKAYDYENSEEIPLPEGLHEELGGLASLAMEGGKSGILVLPGGPMLFSVQPVLKSSREGPPAGALFMGRFLDQRAVDSISQTILLPVSLQPYDSLALPEEFASAKDALASGGTAVVPINSSTVLGYAMIKDVSGSPSLALGVSLDRHFYRTSLAALAHSVSSAFLTLSFSFIAIYALIEIGFMRKISRLRNEIIEIGERRDFSRRVREEGDDEISDLAKSANWMLSSLESSSEELKRYAAHLKELVEEQTAKLREKERLAAIGETAAMVGHDLRNPLQSIMNIAYLMEQEGSSPPPDKREALSKWIKRLRDNVAYMDKIVSDLQDFTRSFNAKKEEVDLGQLFKDLLDELKIPKDVQVDIEIKPGAERALTDPQILKRILHNLVNNALQAMPDGGTLTLAASLSGGELRIEVRDTGVGMDEETLKRIFTPLFTTKAKGTGLGLAVCKRLVEGLGGRIEVKSSKGAGTTFMLVLPASSGTEMQK</sequence>
<dbReference type="SUPFAM" id="SSF55874">
    <property type="entry name" value="ATPase domain of HSP90 chaperone/DNA topoisomerase II/histidine kinase"/>
    <property type="match status" value="1"/>
</dbReference>
<dbReference type="EMBL" id="RXGA01000003">
    <property type="protein sequence ID" value="RWX72866.1"/>
    <property type="molecule type" value="Genomic_DNA"/>
</dbReference>
<keyword evidence="10" id="KW-1133">Transmembrane helix</keyword>
<comment type="catalytic activity">
    <reaction evidence="1">
        <text>ATP + protein L-histidine = ADP + protein N-phospho-L-histidine.</text>
        <dbReference type="EC" id="2.7.13.3"/>
    </reaction>
</comment>
<dbReference type="PANTHER" id="PTHR43065">
    <property type="entry name" value="SENSOR HISTIDINE KINASE"/>
    <property type="match status" value="1"/>
</dbReference>
<dbReference type="InterPro" id="IPR007892">
    <property type="entry name" value="CHASE4"/>
</dbReference>
<evidence type="ECO:0000256" key="3">
    <source>
        <dbReference type="ARBA" id="ARBA00022553"/>
    </source>
</evidence>
<evidence type="ECO:0000256" key="6">
    <source>
        <dbReference type="ARBA" id="ARBA00022777"/>
    </source>
</evidence>
<keyword evidence="5" id="KW-0547">Nucleotide-binding</keyword>
<evidence type="ECO:0000313" key="14">
    <source>
        <dbReference type="Proteomes" id="UP000288215"/>
    </source>
</evidence>
<dbReference type="AlphaFoldDB" id="A0A3S3RDW7"/>
<keyword evidence="3" id="KW-0597">Phosphoprotein</keyword>
<keyword evidence="10" id="KW-0472">Membrane</keyword>
<dbReference type="GO" id="GO:0016020">
    <property type="term" value="C:membrane"/>
    <property type="evidence" value="ECO:0007669"/>
    <property type="project" value="InterPro"/>
</dbReference>
<evidence type="ECO:0000256" key="8">
    <source>
        <dbReference type="ARBA" id="ARBA00023012"/>
    </source>
</evidence>
<evidence type="ECO:0000256" key="7">
    <source>
        <dbReference type="ARBA" id="ARBA00022840"/>
    </source>
</evidence>
<evidence type="ECO:0000313" key="13">
    <source>
        <dbReference type="EMBL" id="RWX72866.1"/>
    </source>
</evidence>
<protein>
    <recommendedName>
        <fullName evidence="2">histidine kinase</fullName>
        <ecNumber evidence="2">2.7.13.3</ecNumber>
    </recommendedName>
</protein>
<dbReference type="PROSITE" id="PS50885">
    <property type="entry name" value="HAMP"/>
    <property type="match status" value="1"/>
</dbReference>
<dbReference type="InterPro" id="IPR004358">
    <property type="entry name" value="Sig_transdc_His_kin-like_C"/>
</dbReference>
<dbReference type="InterPro" id="IPR003594">
    <property type="entry name" value="HATPase_dom"/>
</dbReference>
<dbReference type="CDD" id="cd06225">
    <property type="entry name" value="HAMP"/>
    <property type="match status" value="1"/>
</dbReference>
<dbReference type="Pfam" id="PF02518">
    <property type="entry name" value="HATPase_c"/>
    <property type="match status" value="1"/>
</dbReference>
<dbReference type="SMART" id="SM00388">
    <property type="entry name" value="HisKA"/>
    <property type="match status" value="1"/>
</dbReference>
<feature type="domain" description="HAMP" evidence="12">
    <location>
        <begin position="303"/>
        <end position="356"/>
    </location>
</feature>
<keyword evidence="6" id="KW-0418">Kinase</keyword>
<evidence type="ECO:0000256" key="2">
    <source>
        <dbReference type="ARBA" id="ARBA00012438"/>
    </source>
</evidence>
<keyword evidence="7" id="KW-0067">ATP-binding</keyword>
<dbReference type="InterPro" id="IPR003660">
    <property type="entry name" value="HAMP_dom"/>
</dbReference>
<dbReference type="GO" id="GO:0005524">
    <property type="term" value="F:ATP binding"/>
    <property type="evidence" value="ECO:0007669"/>
    <property type="project" value="UniProtKB-KW"/>
</dbReference>
<dbReference type="Gene3D" id="6.10.340.10">
    <property type="match status" value="1"/>
</dbReference>
<dbReference type="InterPro" id="IPR036097">
    <property type="entry name" value="HisK_dim/P_sf"/>
</dbReference>
<evidence type="ECO:0000256" key="5">
    <source>
        <dbReference type="ARBA" id="ARBA00022741"/>
    </source>
</evidence>
<feature type="coiled-coil region" evidence="9">
    <location>
        <begin position="351"/>
        <end position="382"/>
    </location>
</feature>
<evidence type="ECO:0000256" key="1">
    <source>
        <dbReference type="ARBA" id="ARBA00000085"/>
    </source>
</evidence>
<gene>
    <name evidence="13" type="ORF">Metus_0840</name>
</gene>
<dbReference type="InterPro" id="IPR003661">
    <property type="entry name" value="HisK_dim/P_dom"/>
</dbReference>
<dbReference type="EC" id="2.7.13.3" evidence="2"/>
<reference evidence="13 14" key="1">
    <citation type="submission" date="2018-12" db="EMBL/GenBank/DDBJ databases">
        <title>The complete genome of the methanogenic archaea of the candidate phylum Verstraetearchaeota, obtained from the metagenome of underground thermal water.</title>
        <authorList>
            <person name="Kadnikov V.V."/>
            <person name="Mardanov A.V."/>
            <person name="Beletsky A.V."/>
            <person name="Karnachuk O.V."/>
            <person name="Ravin N.V."/>
        </authorList>
    </citation>
    <scope>NUCLEOTIDE SEQUENCE [LARGE SCALE GENOMIC DNA]</scope>
    <source>
        <strain evidence="13">Ch88</strain>
    </source>
</reference>
<feature type="transmembrane region" description="Helical" evidence="10">
    <location>
        <begin position="276"/>
        <end position="301"/>
    </location>
</feature>
<organism evidence="13 14">
    <name type="scientific">Methanosuratincola subterraneus</name>
    <dbReference type="NCBI Taxonomy" id="2593994"/>
    <lineage>
        <taxon>Archaea</taxon>
        <taxon>Thermoproteota</taxon>
        <taxon>Methanosuratincolia</taxon>
        <taxon>Candidatus Methanomethylicales</taxon>
        <taxon>Candidatus Methanomethylicaceae</taxon>
        <taxon>Candidatus Methanosuratincola (ex Vanwonterghem et al. 2016)</taxon>
    </lineage>
</organism>
<dbReference type="GO" id="GO:0000155">
    <property type="term" value="F:phosphorelay sensor kinase activity"/>
    <property type="evidence" value="ECO:0007669"/>
    <property type="project" value="InterPro"/>
</dbReference>
<dbReference type="Pfam" id="PF05228">
    <property type="entry name" value="CHASE4"/>
    <property type="match status" value="1"/>
</dbReference>
<dbReference type="SMART" id="SM00387">
    <property type="entry name" value="HATPase_c"/>
    <property type="match status" value="1"/>
</dbReference>
<dbReference type="InterPro" id="IPR005467">
    <property type="entry name" value="His_kinase_dom"/>
</dbReference>
<dbReference type="Proteomes" id="UP000288215">
    <property type="component" value="Unassembled WGS sequence"/>
</dbReference>
<dbReference type="Pfam" id="PF00512">
    <property type="entry name" value="HisKA"/>
    <property type="match status" value="1"/>
</dbReference>
<evidence type="ECO:0000256" key="4">
    <source>
        <dbReference type="ARBA" id="ARBA00022679"/>
    </source>
</evidence>
<name>A0A3S3RDW7_METS7</name>